<evidence type="ECO:0000313" key="1">
    <source>
        <dbReference type="EMBL" id="AUB83706.1"/>
    </source>
</evidence>
<proteinExistence type="predicted"/>
<evidence type="ECO:0000313" key="2">
    <source>
        <dbReference type="Proteomes" id="UP000232638"/>
    </source>
</evidence>
<organism evidence="1 2">
    <name type="scientific">Candidatus Thiodictyon syntrophicum</name>
    <dbReference type="NCBI Taxonomy" id="1166950"/>
    <lineage>
        <taxon>Bacteria</taxon>
        <taxon>Pseudomonadati</taxon>
        <taxon>Pseudomonadota</taxon>
        <taxon>Gammaproteobacteria</taxon>
        <taxon>Chromatiales</taxon>
        <taxon>Chromatiaceae</taxon>
        <taxon>Thiodictyon</taxon>
    </lineage>
</organism>
<dbReference type="KEGG" id="tsy:THSYN_23950"/>
<keyword evidence="2" id="KW-1185">Reference proteome</keyword>
<dbReference type="AlphaFoldDB" id="A0A2K8UDQ7"/>
<name>A0A2K8UDQ7_9GAMM</name>
<protein>
    <submittedName>
        <fullName evidence="1">Uncharacterized protein</fullName>
    </submittedName>
</protein>
<reference evidence="1 2" key="1">
    <citation type="submission" date="2017-03" db="EMBL/GenBank/DDBJ databases">
        <title>Complete genome sequence of Candidatus 'Thiodictyon syntrophicum' sp. nov. strain Cad16T, a photolithoautotroph purple sulfur bacterium isolated from an alpine meromictic lake.</title>
        <authorList>
            <person name="Luedin S.M."/>
            <person name="Pothier J.F."/>
            <person name="Danza F."/>
            <person name="Storelli N."/>
            <person name="Wittwer M."/>
            <person name="Tonolla M."/>
        </authorList>
    </citation>
    <scope>NUCLEOTIDE SEQUENCE [LARGE SCALE GENOMIC DNA]</scope>
    <source>
        <strain evidence="1 2">Cad16T</strain>
    </source>
</reference>
<dbReference type="EMBL" id="CP020370">
    <property type="protein sequence ID" value="AUB83706.1"/>
    <property type="molecule type" value="Genomic_DNA"/>
</dbReference>
<sequence>MLGAAKTVKQVYPMNQIPKKLKRLLAEQADRAWEAEMRVALVALAERFDQWRAGALSCDELDQSVHAYHNGIARDIWKRYAGNDPVLPVARAVALGILERESVPPEVLAQIAGLVDLFARGADDDDEEGDA</sequence>
<accession>A0A2K8UDQ7</accession>
<gene>
    <name evidence="1" type="ORF">THSYN_23950</name>
</gene>
<dbReference type="Proteomes" id="UP000232638">
    <property type="component" value="Chromosome"/>
</dbReference>